<accession>A0A8S1Y5S7</accession>
<reference evidence="1" key="1">
    <citation type="submission" date="2021-01" db="EMBL/GenBank/DDBJ databases">
        <authorList>
            <consortium name="Genoscope - CEA"/>
            <person name="William W."/>
        </authorList>
    </citation>
    <scope>NUCLEOTIDE SEQUENCE</scope>
</reference>
<proteinExistence type="predicted"/>
<evidence type="ECO:0000313" key="2">
    <source>
        <dbReference type="Proteomes" id="UP000683925"/>
    </source>
</evidence>
<sequence length="58" mass="6745">MQQNSSQTAIQTESKSYIKESKYVTKIDAKLVEIPDNDEFEKIVEFGKEREYGLCIIQ</sequence>
<protein>
    <submittedName>
        <fullName evidence="1">Uncharacterized protein</fullName>
    </submittedName>
</protein>
<dbReference type="AlphaFoldDB" id="A0A8S1Y5S7"/>
<organism evidence="1 2">
    <name type="scientific">Paramecium octaurelia</name>
    <dbReference type="NCBI Taxonomy" id="43137"/>
    <lineage>
        <taxon>Eukaryota</taxon>
        <taxon>Sar</taxon>
        <taxon>Alveolata</taxon>
        <taxon>Ciliophora</taxon>
        <taxon>Intramacronucleata</taxon>
        <taxon>Oligohymenophorea</taxon>
        <taxon>Peniculida</taxon>
        <taxon>Parameciidae</taxon>
        <taxon>Paramecium</taxon>
    </lineage>
</organism>
<gene>
    <name evidence="1" type="ORF">POCTA_138.1.T1400146</name>
</gene>
<comment type="caution">
    <text evidence="1">The sequence shown here is derived from an EMBL/GenBank/DDBJ whole genome shotgun (WGS) entry which is preliminary data.</text>
</comment>
<evidence type="ECO:0000313" key="1">
    <source>
        <dbReference type="EMBL" id="CAD8207282.1"/>
    </source>
</evidence>
<name>A0A8S1Y5S7_PAROT</name>
<dbReference type="Proteomes" id="UP000683925">
    <property type="component" value="Unassembled WGS sequence"/>
</dbReference>
<dbReference type="EMBL" id="CAJJDP010000141">
    <property type="protein sequence ID" value="CAD8207282.1"/>
    <property type="molecule type" value="Genomic_DNA"/>
</dbReference>
<keyword evidence="2" id="KW-1185">Reference proteome</keyword>
<dbReference type="OrthoDB" id="10282865at2759"/>